<reference evidence="2" key="1">
    <citation type="journal article" date="2014" name="Front. Microbiol.">
        <title>High frequency of phylogenetically diverse reductive dehalogenase-homologous genes in deep subseafloor sedimentary metagenomes.</title>
        <authorList>
            <person name="Kawai M."/>
            <person name="Futagami T."/>
            <person name="Toyoda A."/>
            <person name="Takaki Y."/>
            <person name="Nishi S."/>
            <person name="Hori S."/>
            <person name="Arai W."/>
            <person name="Tsubouchi T."/>
            <person name="Morono Y."/>
            <person name="Uchiyama I."/>
            <person name="Ito T."/>
            <person name="Fujiyama A."/>
            <person name="Inagaki F."/>
            <person name="Takami H."/>
        </authorList>
    </citation>
    <scope>NUCLEOTIDE SEQUENCE</scope>
    <source>
        <strain evidence="2">Expedition CK06-06</strain>
    </source>
</reference>
<accession>X1GQD8</accession>
<sequence length="150" mass="16920">MKIGIGADHRGFGLKSKIIDFLKKKGYKVIDYGTNSEESVDYPKIAIKCAQDVSKRKIRFGILLCYTGQGMVMTANKVKGIRAAVCTQPEIAQLTRAHNNTNVLVLPAGFLKFDKNTKKLIDIFLNTKFEGGRHLRRVNIIKKYENAHHK</sequence>
<dbReference type="GO" id="GO:0009052">
    <property type="term" value="P:pentose-phosphate shunt, non-oxidative branch"/>
    <property type="evidence" value="ECO:0007669"/>
    <property type="project" value="TreeGrafter"/>
</dbReference>
<protein>
    <recommendedName>
        <fullName evidence="3">Ribose 5-phosphate isomerase B</fullName>
    </recommendedName>
</protein>
<dbReference type="Pfam" id="PF02502">
    <property type="entry name" value="LacAB_rpiB"/>
    <property type="match status" value="1"/>
</dbReference>
<comment type="caution">
    <text evidence="2">The sequence shown here is derived from an EMBL/GenBank/DDBJ whole genome shotgun (WGS) entry which is preliminary data.</text>
</comment>
<dbReference type="PANTHER" id="PTHR30345:SF0">
    <property type="entry name" value="DNA DAMAGE-REPAIR_TOLERATION PROTEIN DRT102"/>
    <property type="match status" value="1"/>
</dbReference>
<organism evidence="2">
    <name type="scientific">marine sediment metagenome</name>
    <dbReference type="NCBI Taxonomy" id="412755"/>
    <lineage>
        <taxon>unclassified sequences</taxon>
        <taxon>metagenomes</taxon>
        <taxon>ecological metagenomes</taxon>
    </lineage>
</organism>
<keyword evidence="1" id="KW-0413">Isomerase</keyword>
<evidence type="ECO:0000313" key="2">
    <source>
        <dbReference type="EMBL" id="GAH47065.1"/>
    </source>
</evidence>
<dbReference type="PANTHER" id="PTHR30345">
    <property type="entry name" value="RIBOSE-5-PHOSPHATE ISOMERASE B"/>
    <property type="match status" value="1"/>
</dbReference>
<dbReference type="AlphaFoldDB" id="X1GQD8"/>
<dbReference type="PIRSF" id="PIRSF005384">
    <property type="entry name" value="RpiB_LacA_B"/>
    <property type="match status" value="1"/>
</dbReference>
<evidence type="ECO:0000256" key="1">
    <source>
        <dbReference type="ARBA" id="ARBA00023235"/>
    </source>
</evidence>
<dbReference type="NCBIfam" id="TIGR00689">
    <property type="entry name" value="rpiB_lacA_lacB"/>
    <property type="match status" value="1"/>
</dbReference>
<dbReference type="GO" id="GO:0019316">
    <property type="term" value="P:D-allose catabolic process"/>
    <property type="evidence" value="ECO:0007669"/>
    <property type="project" value="TreeGrafter"/>
</dbReference>
<evidence type="ECO:0008006" key="3">
    <source>
        <dbReference type="Google" id="ProtNLM"/>
    </source>
</evidence>
<dbReference type="NCBIfam" id="TIGR01120">
    <property type="entry name" value="rpiB"/>
    <property type="match status" value="1"/>
</dbReference>
<dbReference type="GO" id="GO:0004751">
    <property type="term" value="F:ribose-5-phosphate isomerase activity"/>
    <property type="evidence" value="ECO:0007669"/>
    <property type="project" value="TreeGrafter"/>
</dbReference>
<dbReference type="EMBL" id="BARU01007726">
    <property type="protein sequence ID" value="GAH47065.1"/>
    <property type="molecule type" value="Genomic_DNA"/>
</dbReference>
<dbReference type="Gene3D" id="3.40.1400.10">
    <property type="entry name" value="Sugar-phosphate isomerase, RpiB/LacA/LacB"/>
    <property type="match status" value="1"/>
</dbReference>
<name>X1GQD8_9ZZZZ</name>
<gene>
    <name evidence="2" type="ORF">S03H2_15221</name>
</gene>
<dbReference type="InterPro" id="IPR003500">
    <property type="entry name" value="RpiB_LacA_LacB"/>
</dbReference>
<dbReference type="NCBIfam" id="NF004051">
    <property type="entry name" value="PRK05571.1"/>
    <property type="match status" value="1"/>
</dbReference>
<dbReference type="SUPFAM" id="SSF89623">
    <property type="entry name" value="Ribose/Galactose isomerase RpiB/AlsB"/>
    <property type="match status" value="1"/>
</dbReference>
<dbReference type="InterPro" id="IPR004785">
    <property type="entry name" value="RpiB"/>
</dbReference>
<proteinExistence type="predicted"/>
<dbReference type="InterPro" id="IPR036569">
    <property type="entry name" value="RpiB_LacA_LacB_sf"/>
</dbReference>